<gene>
    <name evidence="1" type="ordered locus">Plabr_1471</name>
</gene>
<dbReference type="AlphaFoldDB" id="F0SQQ2"/>
<dbReference type="STRING" id="756272.Plabr_1471"/>
<evidence type="ECO:0000313" key="2">
    <source>
        <dbReference type="Proteomes" id="UP000006860"/>
    </source>
</evidence>
<protein>
    <submittedName>
        <fullName evidence="1">Uncharacterized protein</fullName>
    </submittedName>
</protein>
<proteinExistence type="predicted"/>
<dbReference type="HOGENOM" id="CLU_663714_0_0_0"/>
<sequence>MLYGTNYCLFRTAREETSETLVLPTSQIPTSVFLSDTTPYLQAEFSVWPEADSGTICTPTETQYPEVYSVYLTRIQTRAGELRFTKNWREINSGDGFGYTLGTKVGEFIYDGAGHWKGELTHPNDDYNSGSVFVSLSLRFCFPATVFVGKFGSDPNNLTHQVQQTPTAVDAGQGPSTMVLGGTWWQADDVCADTLHPDAFAGFPSWYYALPTQYTAGSLTIQTGDVTTVGPACRIYNSGLFFGYLDVFHQVLTPSVCQLSKSTSTFNALRWSYLADMSGRCLVDDEETIWCELSASNGLPVCQIGFGFPHAGYTDINGDPVDVFGFPKGTGLFTPNAYRDYRPISNTISVPHPEFEGTIAAPNPVGGWDWLDSNLMNRATVTTGFSGGTPVDSHVDEKYFAGVIPDQLTITPVE</sequence>
<keyword evidence="2" id="KW-1185">Reference proteome</keyword>
<name>F0SQQ2_RUBBR</name>
<organism evidence="1 2">
    <name type="scientific">Rubinisphaera brasiliensis (strain ATCC 49424 / DSM 5305 / JCM 21570 / IAM 15109 / NBRC 103401 / IFAM 1448)</name>
    <name type="common">Planctomyces brasiliensis</name>
    <dbReference type="NCBI Taxonomy" id="756272"/>
    <lineage>
        <taxon>Bacteria</taxon>
        <taxon>Pseudomonadati</taxon>
        <taxon>Planctomycetota</taxon>
        <taxon>Planctomycetia</taxon>
        <taxon>Planctomycetales</taxon>
        <taxon>Planctomycetaceae</taxon>
        <taxon>Rubinisphaera</taxon>
    </lineage>
</organism>
<dbReference type="Proteomes" id="UP000006860">
    <property type="component" value="Chromosome"/>
</dbReference>
<dbReference type="EMBL" id="CP002546">
    <property type="protein sequence ID" value="ADY59082.1"/>
    <property type="molecule type" value="Genomic_DNA"/>
</dbReference>
<reference evidence="2" key="1">
    <citation type="submission" date="2011-02" db="EMBL/GenBank/DDBJ databases">
        <title>The complete genome of Planctomyces brasiliensis DSM 5305.</title>
        <authorList>
            <person name="Lucas S."/>
            <person name="Copeland A."/>
            <person name="Lapidus A."/>
            <person name="Bruce D."/>
            <person name="Goodwin L."/>
            <person name="Pitluck S."/>
            <person name="Kyrpides N."/>
            <person name="Mavromatis K."/>
            <person name="Pagani I."/>
            <person name="Ivanova N."/>
            <person name="Ovchinnikova G."/>
            <person name="Lu M."/>
            <person name="Detter J.C."/>
            <person name="Han C."/>
            <person name="Land M."/>
            <person name="Hauser L."/>
            <person name="Markowitz V."/>
            <person name="Cheng J.-F."/>
            <person name="Hugenholtz P."/>
            <person name="Woyke T."/>
            <person name="Wu D."/>
            <person name="Tindall B."/>
            <person name="Pomrenke H.G."/>
            <person name="Brambilla E."/>
            <person name="Klenk H.-P."/>
            <person name="Eisen J.A."/>
        </authorList>
    </citation>
    <scope>NUCLEOTIDE SEQUENCE [LARGE SCALE GENOMIC DNA]</scope>
    <source>
        <strain evidence="2">ATCC 49424 / DSM 5305 / JCM 21570 / NBRC 103401 / IFAM 1448</strain>
    </source>
</reference>
<evidence type="ECO:0000313" key="1">
    <source>
        <dbReference type="EMBL" id="ADY59082.1"/>
    </source>
</evidence>
<dbReference type="KEGG" id="pbs:Plabr_1471"/>
<accession>F0SQQ2</accession>